<name>A0A8J6AY13_9EUKA</name>
<dbReference type="AlphaFoldDB" id="A0A8J6AY13"/>
<keyword evidence="2" id="KW-0812">Transmembrane</keyword>
<dbReference type="EMBL" id="JAHDYR010000016">
    <property type="protein sequence ID" value="KAG9394275.1"/>
    <property type="molecule type" value="Genomic_DNA"/>
</dbReference>
<feature type="transmembrane region" description="Helical" evidence="2">
    <location>
        <begin position="355"/>
        <end position="376"/>
    </location>
</feature>
<organism evidence="3 4">
    <name type="scientific">Carpediemonas membranifera</name>
    <dbReference type="NCBI Taxonomy" id="201153"/>
    <lineage>
        <taxon>Eukaryota</taxon>
        <taxon>Metamonada</taxon>
        <taxon>Carpediemonas-like organisms</taxon>
        <taxon>Carpediemonas</taxon>
    </lineage>
</organism>
<dbReference type="Proteomes" id="UP000717585">
    <property type="component" value="Unassembled WGS sequence"/>
</dbReference>
<feature type="transmembrane region" description="Helical" evidence="2">
    <location>
        <begin position="318"/>
        <end position="343"/>
    </location>
</feature>
<evidence type="ECO:0000256" key="1">
    <source>
        <dbReference type="SAM" id="MobiDB-lite"/>
    </source>
</evidence>
<feature type="transmembrane region" description="Helical" evidence="2">
    <location>
        <begin position="277"/>
        <end position="298"/>
    </location>
</feature>
<gene>
    <name evidence="3" type="ORF">J8273_4377</name>
</gene>
<evidence type="ECO:0000313" key="4">
    <source>
        <dbReference type="Proteomes" id="UP000717585"/>
    </source>
</evidence>
<reference evidence="3" key="1">
    <citation type="submission" date="2021-05" db="EMBL/GenBank/DDBJ databases">
        <title>A free-living protist that lacks canonical eukaryotic 1 DNA replication and segregation systems.</title>
        <authorList>
            <person name="Salas-Leiva D.E."/>
            <person name="Tromer E.C."/>
            <person name="Curtis B.A."/>
            <person name="Jerlstrom-Hultqvist J."/>
            <person name="Kolisko M."/>
            <person name="Yi Z."/>
            <person name="Salas-Leiva J.S."/>
            <person name="Gallot-Lavallee L."/>
            <person name="Kops G.J.P.L."/>
            <person name="Archibald J.M."/>
            <person name="Simpson A.G.B."/>
            <person name="Roger A.J."/>
        </authorList>
    </citation>
    <scope>NUCLEOTIDE SEQUENCE</scope>
    <source>
        <strain evidence="3">BICM</strain>
    </source>
</reference>
<keyword evidence="4" id="KW-1185">Reference proteome</keyword>
<protein>
    <submittedName>
        <fullName evidence="3">Uncharacterized protein</fullName>
    </submittedName>
</protein>
<feature type="transmembrane region" description="Helical" evidence="2">
    <location>
        <begin position="396"/>
        <end position="417"/>
    </location>
</feature>
<feature type="region of interest" description="Disordered" evidence="1">
    <location>
        <begin position="467"/>
        <end position="487"/>
    </location>
</feature>
<evidence type="ECO:0000256" key="2">
    <source>
        <dbReference type="SAM" id="Phobius"/>
    </source>
</evidence>
<feature type="transmembrane region" description="Helical" evidence="2">
    <location>
        <begin position="101"/>
        <end position="121"/>
    </location>
</feature>
<feature type="transmembrane region" description="Helical" evidence="2">
    <location>
        <begin position="141"/>
        <end position="159"/>
    </location>
</feature>
<sequence>MSESSEQSSNDDDFRSSLPRSAAISPRRVLSRGGTPNGPIRVPGRRHTIESLPRRRRTIILSPIPPIHLREHRPSLVLASGPTLVVSTVPNPPLLILGGRAILISAPFFLIFGTLWQLTVYYLPDLITTLDVYDDWYNDALGYYVLFSLFQLNYFPWGLGKNRPFKQFIPAALGATRHIISWLCSFILLAIVELMLLAFNVDEINRDGFHFALTVNGIFWSTISHTYFDGWWDSWIKWRPLRLLMWVPPAAVTIYITWYLFPLGFKVHMDNYNEARFVALMALLQWWIVGGLFIGLHLNDLIVDAQQQEVIPASMGRFPIGCLKLGMSVGAGTLLNGVSYLVTRQVYPNSTYVEAWLYSLCIASFFLFPIIQLSVYSNNFASVNSPGFRLTMRGTVVLLIALLYWLYVAALFATGVMNPDKEPIYKRIPATIHLNFVVGIFGVTHEFSGAWGFYYQPSDSEEVNIMPNADQGWDSSPDVISESPLDS</sequence>
<feature type="transmembrane region" description="Helical" evidence="2">
    <location>
        <begin position="243"/>
        <end position="265"/>
    </location>
</feature>
<proteinExistence type="predicted"/>
<feature type="region of interest" description="Disordered" evidence="1">
    <location>
        <begin position="1"/>
        <end position="45"/>
    </location>
</feature>
<keyword evidence="2" id="KW-0472">Membrane</keyword>
<accession>A0A8J6AY13</accession>
<comment type="caution">
    <text evidence="3">The sequence shown here is derived from an EMBL/GenBank/DDBJ whole genome shotgun (WGS) entry which is preliminary data.</text>
</comment>
<keyword evidence="2" id="KW-1133">Transmembrane helix</keyword>
<evidence type="ECO:0000313" key="3">
    <source>
        <dbReference type="EMBL" id="KAG9394275.1"/>
    </source>
</evidence>
<feature type="transmembrane region" description="Helical" evidence="2">
    <location>
        <begin position="179"/>
        <end position="199"/>
    </location>
</feature>